<evidence type="ECO:0000313" key="2">
    <source>
        <dbReference type="EMBL" id="AKL88344.1"/>
    </source>
</evidence>
<reference evidence="2 3" key="1">
    <citation type="journal article" date="2015" name="PLoS ONE">
        <title>Lysis to Kill: Evaluation of the Lytic Abilities, and Genomics of Nine Bacteriophages Infective for Gordonia spp. and Their Potential Use in Activated Sludge Foam Biocontrol.</title>
        <authorList>
            <person name="Dyson Z.A."/>
            <person name="Tucci J."/>
            <person name="Seviour R.J."/>
            <person name="Petrovski S."/>
        </authorList>
    </citation>
    <scope>NUCLEOTIDE SEQUENCE [LARGE SCALE GENOMIC DNA]</scope>
</reference>
<dbReference type="Proteomes" id="UP000203886">
    <property type="component" value="Segment"/>
</dbReference>
<dbReference type="RefSeq" id="YP_009273545.1">
    <property type="nucleotide sequence ID" value="NC_030906.1"/>
</dbReference>
<organism evidence="2 3">
    <name type="scientific">Gordonia phage GMA6</name>
    <dbReference type="NCBI Taxonomy" id="1647285"/>
    <lineage>
        <taxon>Viruses</taxon>
        <taxon>Duplodnaviria</taxon>
        <taxon>Heunggongvirae</taxon>
        <taxon>Uroviricota</taxon>
        <taxon>Caudoviricetes</taxon>
        <taxon>Bendigovirus</taxon>
        <taxon>Bendigovirus GMA6</taxon>
    </lineage>
</organism>
<dbReference type="GeneID" id="28801113"/>
<evidence type="ECO:0000313" key="3">
    <source>
        <dbReference type="Proteomes" id="UP000203886"/>
    </source>
</evidence>
<evidence type="ECO:0000256" key="1">
    <source>
        <dbReference type="SAM" id="MobiDB-lite"/>
    </source>
</evidence>
<gene>
    <name evidence="2" type="ORF">GMA6_63</name>
</gene>
<proteinExistence type="predicted"/>
<name>A0A0K0NL70_9CAUD</name>
<dbReference type="EMBL" id="KR063280">
    <property type="protein sequence ID" value="AKL88344.1"/>
    <property type="molecule type" value="Genomic_DNA"/>
</dbReference>
<feature type="region of interest" description="Disordered" evidence="1">
    <location>
        <begin position="40"/>
        <end position="63"/>
    </location>
</feature>
<dbReference type="KEGG" id="vg:28801113"/>
<protein>
    <submittedName>
        <fullName evidence="2">Uncharacterized protein</fullName>
    </submittedName>
</protein>
<accession>A0A0K0NL70</accession>
<sequence>MGMENNRLAADISDLIDKGEFNSRQLSLIEVACRKERSRIGPHGRFGTEPEGRKHKRLRRRTPEDVSAELAERFGKAAPDEKLDVNVPAQASSGYCLTTLDRRPNVANIEHNGKYYYTHELKREFVNKIFVTTMIPRLSRLQCRVSKVNRTRAVIEVEGHARDYTIPLRIIIAIYLNGEFL</sequence>
<keyword evidence="3" id="KW-1185">Reference proteome</keyword>